<dbReference type="AlphaFoldDB" id="A0A5K1UBM3"/>
<feature type="compositionally biased region" description="Basic and acidic residues" evidence="3">
    <location>
        <begin position="154"/>
        <end position="175"/>
    </location>
</feature>
<protein>
    <submittedName>
        <fullName evidence="5">RNA recognition motif domain containing protein</fullName>
    </submittedName>
</protein>
<dbReference type="VEuPathDB" id="AmoebaDB:EHI_194440"/>
<evidence type="ECO:0000259" key="4">
    <source>
        <dbReference type="PROSITE" id="PS50102"/>
    </source>
</evidence>
<proteinExistence type="predicted"/>
<evidence type="ECO:0000313" key="5">
    <source>
        <dbReference type="EMBL" id="GAT94417.1"/>
    </source>
</evidence>
<dbReference type="GO" id="GO:0003729">
    <property type="term" value="F:mRNA binding"/>
    <property type="evidence" value="ECO:0007669"/>
    <property type="project" value="InterPro"/>
</dbReference>
<accession>A0A5K1UBM3</accession>
<evidence type="ECO:0000256" key="3">
    <source>
        <dbReference type="SAM" id="MobiDB-lite"/>
    </source>
</evidence>
<evidence type="ECO:0000256" key="1">
    <source>
        <dbReference type="ARBA" id="ARBA00022884"/>
    </source>
</evidence>
<dbReference type="PANTHER" id="PTHR47640">
    <property type="entry name" value="TRNA SELENOCYSTEINE 1-ASSOCIATED PROTEIN 1-RELATED-RELATED"/>
    <property type="match status" value="1"/>
</dbReference>
<comment type="caution">
    <text evidence="5">The sequence shown here is derived from an EMBL/GenBank/DDBJ whole genome shotgun (WGS) entry which is preliminary data.</text>
</comment>
<dbReference type="Gene3D" id="3.30.70.330">
    <property type="match status" value="1"/>
</dbReference>
<dbReference type="VEuPathDB" id="AmoebaDB:EHI8A_003420"/>
<organism evidence="5 6">
    <name type="scientific">Entamoeba histolytica</name>
    <dbReference type="NCBI Taxonomy" id="5759"/>
    <lineage>
        <taxon>Eukaryota</taxon>
        <taxon>Amoebozoa</taxon>
        <taxon>Evosea</taxon>
        <taxon>Archamoebae</taxon>
        <taxon>Mastigamoebida</taxon>
        <taxon>Entamoebidae</taxon>
        <taxon>Entamoeba</taxon>
    </lineage>
</organism>
<evidence type="ECO:0000256" key="2">
    <source>
        <dbReference type="PROSITE-ProRule" id="PRU00176"/>
    </source>
</evidence>
<dbReference type="InterPro" id="IPR012677">
    <property type="entry name" value="Nucleotide-bd_a/b_plait_sf"/>
</dbReference>
<dbReference type="EMBL" id="BDEQ01000001">
    <property type="protein sequence ID" value="GAT94417.1"/>
    <property type="molecule type" value="Genomic_DNA"/>
</dbReference>
<dbReference type="InterPro" id="IPR050825">
    <property type="entry name" value="RBM42_RBP45_47-like"/>
</dbReference>
<dbReference type="InterPro" id="IPR000504">
    <property type="entry name" value="RRM_dom"/>
</dbReference>
<dbReference type="SMART" id="SM00360">
    <property type="entry name" value="RRM"/>
    <property type="match status" value="1"/>
</dbReference>
<gene>
    <name evidence="5" type="ORF">CL6EHI_194440</name>
</gene>
<dbReference type="VEuPathDB" id="AmoebaDB:EHI5A_011950"/>
<name>A0A5K1UBM3_ENTHI</name>
<dbReference type="Pfam" id="PF00076">
    <property type="entry name" value="RRM_1"/>
    <property type="match status" value="1"/>
</dbReference>
<feature type="region of interest" description="Disordered" evidence="3">
    <location>
        <begin position="152"/>
        <end position="175"/>
    </location>
</feature>
<feature type="domain" description="RRM" evidence="4">
    <location>
        <begin position="78"/>
        <end position="156"/>
    </location>
</feature>
<evidence type="ECO:0000313" key="6">
    <source>
        <dbReference type="Proteomes" id="UP000078387"/>
    </source>
</evidence>
<dbReference type="VEuPathDB" id="AmoebaDB:KM1_013540"/>
<dbReference type="SUPFAM" id="SSF54928">
    <property type="entry name" value="RNA-binding domain, RBD"/>
    <property type="match status" value="1"/>
</dbReference>
<sequence length="175" mass="20339">MLLLKFMLKNKNEEKKKLKNKKRKGFIMCADLYQTNTNPLKLNTTLNDDKKKQSITLRNVDGKRWVDESMADWPTNDFRMFVGNLGKEVDDTMLKIFFSKYPSVQKVKVIINPYTNKSKGYGFVSFSDPNEYLLALRTLNGKYIGTRPCKLSKGKWEKRAEKSSTKEGKKPKLPK</sequence>
<keyword evidence="1 2" id="KW-0694">RNA-binding</keyword>
<dbReference type="PROSITE" id="PS50102">
    <property type="entry name" value="RRM"/>
    <property type="match status" value="1"/>
</dbReference>
<reference evidence="5 6" key="1">
    <citation type="submission" date="2016-05" db="EMBL/GenBank/DDBJ databases">
        <title>First whole genome sequencing of Entamoeba histolytica HM1:IMSS-clone-6.</title>
        <authorList>
            <person name="Mukherjee Avik.K."/>
            <person name="Izumyama S."/>
            <person name="Nakada-Tsukui K."/>
            <person name="Nozaki T."/>
        </authorList>
    </citation>
    <scope>NUCLEOTIDE SEQUENCE [LARGE SCALE GENOMIC DNA]</scope>
    <source>
        <strain evidence="5 6">HM1:IMSS clone 6</strain>
    </source>
</reference>
<dbReference type="FunFam" id="3.30.70.330:FF:001233">
    <property type="entry name" value="RNA recognition motif domain containing protein"/>
    <property type="match status" value="1"/>
</dbReference>
<dbReference type="CDD" id="cd12383">
    <property type="entry name" value="RRM_RBM42"/>
    <property type="match status" value="1"/>
</dbReference>
<dbReference type="PANTHER" id="PTHR47640:SF11">
    <property type="entry name" value="RNA-BINDING PROTEIN 42"/>
    <property type="match status" value="1"/>
</dbReference>
<dbReference type="InterPro" id="IPR035979">
    <property type="entry name" value="RBD_domain_sf"/>
</dbReference>
<dbReference type="VEuPathDB" id="AmoebaDB:EHI7A_005190"/>
<dbReference type="InterPro" id="IPR034215">
    <property type="entry name" value="RBM42_RRM"/>
</dbReference>
<dbReference type="OMA" id="WPEGDYR"/>
<dbReference type="Proteomes" id="UP000078387">
    <property type="component" value="Unassembled WGS sequence"/>
</dbReference>